<dbReference type="Gene3D" id="3.40.1620.10">
    <property type="entry name" value="YefM-like domain"/>
    <property type="match status" value="1"/>
</dbReference>
<protein>
    <recommendedName>
        <fullName evidence="2">Antitoxin</fullName>
    </recommendedName>
</protein>
<dbReference type="InterPro" id="IPR036165">
    <property type="entry name" value="YefM-like_sf"/>
</dbReference>
<dbReference type="NCBIfam" id="TIGR01552">
    <property type="entry name" value="phd_fam"/>
    <property type="match status" value="1"/>
</dbReference>
<proteinExistence type="inferred from homology"/>
<accession>A0ABZ3D1A0</accession>
<evidence type="ECO:0000256" key="1">
    <source>
        <dbReference type="ARBA" id="ARBA00009981"/>
    </source>
</evidence>
<comment type="similarity">
    <text evidence="1 2">Belongs to the phD/YefM antitoxin family.</text>
</comment>
<dbReference type="InterPro" id="IPR006442">
    <property type="entry name" value="Antitoxin_Phd/YefM"/>
</dbReference>
<sequence>MEVTSADFIKRYGELADCAMHEPVTITKNGRKRLVILGFDEFRRLQDLDHRAFRIEDLATVEPQLARALEDVETPPGYEHLDDETKHWTP</sequence>
<dbReference type="SUPFAM" id="SSF143120">
    <property type="entry name" value="YefM-like"/>
    <property type="match status" value="1"/>
</dbReference>
<comment type="function">
    <text evidence="2">Antitoxin component of a type II toxin-antitoxin (TA) system.</text>
</comment>
<evidence type="ECO:0000256" key="3">
    <source>
        <dbReference type="SAM" id="MobiDB-lite"/>
    </source>
</evidence>
<feature type="compositionally biased region" description="Basic and acidic residues" evidence="3">
    <location>
        <begin position="79"/>
        <end position="90"/>
    </location>
</feature>
<reference evidence="4 5" key="1">
    <citation type="submission" date="2024-04" db="EMBL/GenBank/DDBJ databases">
        <title>Complete genome sequence of Nguyenibacter vanlangesis HBCM-1154, a strain capable of nitrogen fixation, IAA production, and phosphorus solubilization isolated from sugarcane soil.</title>
        <authorList>
            <person name="MY HANH P."/>
        </authorList>
    </citation>
    <scope>NUCLEOTIDE SEQUENCE [LARGE SCALE GENOMIC DNA]</scope>
    <source>
        <strain evidence="4 5">HBCM 1154</strain>
    </source>
</reference>
<feature type="region of interest" description="Disordered" evidence="3">
    <location>
        <begin position="70"/>
        <end position="90"/>
    </location>
</feature>
<dbReference type="EMBL" id="CP152276">
    <property type="protein sequence ID" value="XAE41538.1"/>
    <property type="molecule type" value="Genomic_DNA"/>
</dbReference>
<evidence type="ECO:0000313" key="5">
    <source>
        <dbReference type="Proteomes" id="UP001449795"/>
    </source>
</evidence>
<dbReference type="RefSeq" id="WP_342627449.1">
    <property type="nucleotide sequence ID" value="NZ_CP152276.1"/>
</dbReference>
<keyword evidence="5" id="KW-1185">Reference proteome</keyword>
<dbReference type="Proteomes" id="UP001449795">
    <property type="component" value="Chromosome"/>
</dbReference>
<dbReference type="Pfam" id="PF02604">
    <property type="entry name" value="PhdYeFM_antitox"/>
    <property type="match status" value="1"/>
</dbReference>
<organism evidence="4 5">
    <name type="scientific">Nguyenibacter vanlangensis</name>
    <dbReference type="NCBI Taxonomy" id="1216886"/>
    <lineage>
        <taxon>Bacteria</taxon>
        <taxon>Pseudomonadati</taxon>
        <taxon>Pseudomonadota</taxon>
        <taxon>Alphaproteobacteria</taxon>
        <taxon>Acetobacterales</taxon>
        <taxon>Acetobacteraceae</taxon>
        <taxon>Nguyenibacter</taxon>
    </lineage>
</organism>
<evidence type="ECO:0000313" key="4">
    <source>
        <dbReference type="EMBL" id="XAE41538.1"/>
    </source>
</evidence>
<evidence type="ECO:0000256" key="2">
    <source>
        <dbReference type="RuleBase" id="RU362080"/>
    </source>
</evidence>
<gene>
    <name evidence="4" type="ORF">AAC691_14710</name>
</gene>
<name>A0ABZ3D1A0_9PROT</name>